<feature type="compositionally biased region" description="Low complexity" evidence="12">
    <location>
        <begin position="124"/>
        <end position="151"/>
    </location>
</feature>
<organism evidence="13 14">
    <name type="scientific">Thiorhodococcus drewsii AZ1</name>
    <dbReference type="NCBI Taxonomy" id="765913"/>
    <lineage>
        <taxon>Bacteria</taxon>
        <taxon>Pseudomonadati</taxon>
        <taxon>Pseudomonadota</taxon>
        <taxon>Gammaproteobacteria</taxon>
        <taxon>Chromatiales</taxon>
        <taxon>Chromatiaceae</taxon>
        <taxon>Thiorhodococcus</taxon>
    </lineage>
</organism>
<keyword evidence="14" id="KW-1185">Reference proteome</keyword>
<dbReference type="NCBIfam" id="TIGR00810">
    <property type="entry name" value="secG"/>
    <property type="match status" value="1"/>
</dbReference>
<evidence type="ECO:0000256" key="3">
    <source>
        <dbReference type="ARBA" id="ARBA00017876"/>
    </source>
</evidence>
<dbReference type="PANTHER" id="PTHR34182:SF1">
    <property type="entry name" value="PROTEIN-EXPORT MEMBRANE PROTEIN SECG"/>
    <property type="match status" value="1"/>
</dbReference>
<keyword evidence="7 11" id="KW-0653">Protein transport</keyword>
<evidence type="ECO:0000256" key="2">
    <source>
        <dbReference type="ARBA" id="ARBA00008445"/>
    </source>
</evidence>
<keyword evidence="4 11" id="KW-0813">Transport</keyword>
<feature type="region of interest" description="Disordered" evidence="12">
    <location>
        <begin position="95"/>
        <end position="151"/>
    </location>
</feature>
<dbReference type="STRING" id="765913.ThidrDRAFT_4109"/>
<name>G2E746_9GAMM</name>
<dbReference type="GO" id="GO:0043952">
    <property type="term" value="P:protein transport by the Sec complex"/>
    <property type="evidence" value="ECO:0007669"/>
    <property type="project" value="TreeGrafter"/>
</dbReference>
<evidence type="ECO:0000313" key="14">
    <source>
        <dbReference type="Proteomes" id="UP000004200"/>
    </source>
</evidence>
<keyword evidence="5 11" id="KW-1003">Cell membrane</keyword>
<dbReference type="PATRIC" id="fig|765913.3.peg.4186"/>
<evidence type="ECO:0000256" key="9">
    <source>
        <dbReference type="ARBA" id="ARBA00023010"/>
    </source>
</evidence>
<comment type="function">
    <text evidence="11">Involved in protein export. Participates in an early event of protein translocation.</text>
</comment>
<evidence type="ECO:0000313" key="13">
    <source>
        <dbReference type="EMBL" id="EGV28077.1"/>
    </source>
</evidence>
<keyword evidence="8 11" id="KW-1133">Transmembrane helix</keyword>
<dbReference type="eggNOG" id="COG1314">
    <property type="taxonomic scope" value="Bacteria"/>
</dbReference>
<dbReference type="GO" id="GO:0005886">
    <property type="term" value="C:plasma membrane"/>
    <property type="evidence" value="ECO:0007669"/>
    <property type="project" value="UniProtKB-SubCell"/>
</dbReference>
<reference evidence="13 14" key="1">
    <citation type="submission" date="2011-06" db="EMBL/GenBank/DDBJ databases">
        <title>The draft genome of Thiorhodococcus drewsii AZ1.</title>
        <authorList>
            <consortium name="US DOE Joint Genome Institute (JGI-PGF)"/>
            <person name="Lucas S."/>
            <person name="Han J."/>
            <person name="Lapidus A."/>
            <person name="Cheng J.-F."/>
            <person name="Goodwin L."/>
            <person name="Pitluck S."/>
            <person name="Peters L."/>
            <person name="Land M.L."/>
            <person name="Hauser L."/>
            <person name="Vogl K."/>
            <person name="Liu Z."/>
            <person name="Imhoff J."/>
            <person name="Thiel V."/>
            <person name="Frigaard N.-U."/>
            <person name="Bryant D.A."/>
            <person name="Woyke T.J."/>
        </authorList>
    </citation>
    <scope>NUCLEOTIDE SEQUENCE [LARGE SCALE GENOMIC DNA]</scope>
    <source>
        <strain evidence="13 14">AZ1</strain>
    </source>
</reference>
<dbReference type="PANTHER" id="PTHR34182">
    <property type="entry name" value="PROTEIN-EXPORT MEMBRANE PROTEIN SECG"/>
    <property type="match status" value="1"/>
</dbReference>
<accession>G2E746</accession>
<sequence length="151" mass="14962">MQTILTVFQVFLSLGLIGLVLIQHGKGADAGAAFGSGASSTVFGAQGSGSFLTRITAIIAALFFLTSMALAYYAAQTSEPEGLMGKLDDTLVVPQAPPAVPSSTADVPLVPGGDAAPPQVSDLPAVPVSSDAVSNDSASDAAVAAPDAKSE</sequence>
<evidence type="ECO:0000256" key="8">
    <source>
        <dbReference type="ARBA" id="ARBA00022989"/>
    </source>
</evidence>
<keyword evidence="6 11" id="KW-0812">Transmembrane</keyword>
<evidence type="ECO:0000256" key="10">
    <source>
        <dbReference type="ARBA" id="ARBA00023136"/>
    </source>
</evidence>
<dbReference type="GO" id="GO:0015450">
    <property type="term" value="F:protein-transporting ATPase activity"/>
    <property type="evidence" value="ECO:0007669"/>
    <property type="project" value="UniProtKB-UniRule"/>
</dbReference>
<comment type="caution">
    <text evidence="13">The sequence shown here is derived from an EMBL/GenBank/DDBJ whole genome shotgun (WGS) entry which is preliminary data.</text>
</comment>
<dbReference type="PRINTS" id="PR01651">
    <property type="entry name" value="SECGEXPORT"/>
</dbReference>
<evidence type="ECO:0000256" key="7">
    <source>
        <dbReference type="ARBA" id="ARBA00022927"/>
    </source>
</evidence>
<evidence type="ECO:0000256" key="1">
    <source>
        <dbReference type="ARBA" id="ARBA00004651"/>
    </source>
</evidence>
<dbReference type="RefSeq" id="WP_007042822.1">
    <property type="nucleotide sequence ID" value="NZ_AFWT01000047.1"/>
</dbReference>
<dbReference type="Pfam" id="PF03840">
    <property type="entry name" value="SecG"/>
    <property type="match status" value="1"/>
</dbReference>
<dbReference type="GO" id="GO:0065002">
    <property type="term" value="P:intracellular protein transmembrane transport"/>
    <property type="evidence" value="ECO:0007669"/>
    <property type="project" value="TreeGrafter"/>
</dbReference>
<dbReference type="OrthoDB" id="9813947at2"/>
<evidence type="ECO:0000256" key="4">
    <source>
        <dbReference type="ARBA" id="ARBA00022448"/>
    </source>
</evidence>
<dbReference type="GO" id="GO:0009306">
    <property type="term" value="P:protein secretion"/>
    <property type="evidence" value="ECO:0007669"/>
    <property type="project" value="UniProtKB-UniRule"/>
</dbReference>
<comment type="subcellular location">
    <subcellularLocation>
        <location evidence="1 11">Cell membrane</location>
        <topology evidence="1 11">Multi-pass membrane protein</topology>
    </subcellularLocation>
</comment>
<dbReference type="InterPro" id="IPR004692">
    <property type="entry name" value="SecG"/>
</dbReference>
<dbReference type="AlphaFoldDB" id="G2E746"/>
<comment type="caution">
    <text evidence="11">Lacks conserved residue(s) required for the propagation of feature annotation.</text>
</comment>
<evidence type="ECO:0000256" key="6">
    <source>
        <dbReference type="ARBA" id="ARBA00022692"/>
    </source>
</evidence>
<gene>
    <name evidence="13" type="ORF">ThidrDRAFT_4109</name>
</gene>
<feature type="transmembrane region" description="Helical" evidence="11">
    <location>
        <begin position="51"/>
        <end position="75"/>
    </location>
</feature>
<proteinExistence type="inferred from homology"/>
<keyword evidence="10 11" id="KW-0472">Membrane</keyword>
<dbReference type="EMBL" id="AFWT01000047">
    <property type="protein sequence ID" value="EGV28077.1"/>
    <property type="molecule type" value="Genomic_DNA"/>
</dbReference>
<keyword evidence="9 11" id="KW-0811">Translocation</keyword>
<evidence type="ECO:0000256" key="12">
    <source>
        <dbReference type="SAM" id="MobiDB-lite"/>
    </source>
</evidence>
<protein>
    <recommendedName>
        <fullName evidence="3 11">Protein-export membrane protein SecG</fullName>
    </recommendedName>
</protein>
<dbReference type="Proteomes" id="UP000004200">
    <property type="component" value="Unassembled WGS sequence"/>
</dbReference>
<evidence type="ECO:0000256" key="5">
    <source>
        <dbReference type="ARBA" id="ARBA00022475"/>
    </source>
</evidence>
<comment type="similarity">
    <text evidence="2 11">Belongs to the SecG family.</text>
</comment>
<evidence type="ECO:0000256" key="11">
    <source>
        <dbReference type="RuleBase" id="RU365087"/>
    </source>
</evidence>